<evidence type="ECO:0000256" key="1">
    <source>
        <dbReference type="ARBA" id="ARBA00004141"/>
    </source>
</evidence>
<dbReference type="EMBL" id="BGPR01000305">
    <property type="protein sequence ID" value="GBM11829.1"/>
    <property type="molecule type" value="Genomic_DNA"/>
</dbReference>
<evidence type="ECO:0000256" key="2">
    <source>
        <dbReference type="ARBA" id="ARBA00022692"/>
    </source>
</evidence>
<keyword evidence="5 7" id="KW-0472">Membrane</keyword>
<dbReference type="GO" id="GO:0016020">
    <property type="term" value="C:membrane"/>
    <property type="evidence" value="ECO:0007669"/>
    <property type="project" value="UniProtKB-SubCell"/>
</dbReference>
<organism evidence="9 10">
    <name type="scientific">Araneus ventricosus</name>
    <name type="common">Orbweaver spider</name>
    <name type="synonym">Epeira ventricosa</name>
    <dbReference type="NCBI Taxonomy" id="182803"/>
    <lineage>
        <taxon>Eukaryota</taxon>
        <taxon>Metazoa</taxon>
        <taxon>Ecdysozoa</taxon>
        <taxon>Arthropoda</taxon>
        <taxon>Chelicerata</taxon>
        <taxon>Arachnida</taxon>
        <taxon>Araneae</taxon>
        <taxon>Araneomorphae</taxon>
        <taxon>Entelegynae</taxon>
        <taxon>Araneoidea</taxon>
        <taxon>Araneidae</taxon>
        <taxon>Araneus</taxon>
    </lineage>
</organism>
<dbReference type="PANTHER" id="PTHR21229">
    <property type="entry name" value="LUNG SEVEN TRANSMEMBRANE RECEPTOR"/>
    <property type="match status" value="1"/>
</dbReference>
<keyword evidence="2 7" id="KW-0812">Transmembrane</keyword>
<feature type="region of interest" description="Disordered" evidence="6">
    <location>
        <begin position="160"/>
        <end position="217"/>
    </location>
</feature>
<evidence type="ECO:0000313" key="9">
    <source>
        <dbReference type="EMBL" id="GBM11829.1"/>
    </source>
</evidence>
<evidence type="ECO:0000313" key="10">
    <source>
        <dbReference type="Proteomes" id="UP000499080"/>
    </source>
</evidence>
<evidence type="ECO:0000256" key="6">
    <source>
        <dbReference type="SAM" id="MobiDB-lite"/>
    </source>
</evidence>
<reference evidence="9 10" key="1">
    <citation type="journal article" date="2019" name="Sci. Rep.">
        <title>Orb-weaving spider Araneus ventricosus genome elucidates the spidroin gene catalogue.</title>
        <authorList>
            <person name="Kono N."/>
            <person name="Nakamura H."/>
            <person name="Ohtoshi R."/>
            <person name="Moran D.A.P."/>
            <person name="Shinohara A."/>
            <person name="Yoshida Y."/>
            <person name="Fujiwara M."/>
            <person name="Mori M."/>
            <person name="Tomita M."/>
            <person name="Arakawa K."/>
        </authorList>
    </citation>
    <scope>NUCLEOTIDE SEQUENCE [LARGE SCALE GENOMIC DNA]</scope>
</reference>
<comment type="subcellular location">
    <subcellularLocation>
        <location evidence="1">Membrane</location>
        <topology evidence="1">Multi-pass membrane protein</topology>
    </subcellularLocation>
</comment>
<feature type="compositionally biased region" description="Basic and acidic residues" evidence="6">
    <location>
        <begin position="165"/>
        <end position="209"/>
    </location>
</feature>
<proteinExistence type="predicted"/>
<feature type="region of interest" description="Disordered" evidence="6">
    <location>
        <begin position="564"/>
        <end position="591"/>
    </location>
</feature>
<feature type="transmembrane region" description="Helical" evidence="7">
    <location>
        <begin position="298"/>
        <end position="317"/>
    </location>
</feature>
<name>A0A4Y2D6C6_ARAVE</name>
<feature type="transmembrane region" description="Helical" evidence="7">
    <location>
        <begin position="402"/>
        <end position="420"/>
    </location>
</feature>
<keyword evidence="4 7" id="KW-1133">Transmembrane helix</keyword>
<gene>
    <name evidence="9" type="primary">Gpr107</name>
    <name evidence="9" type="ORF">AVEN_26758_1</name>
</gene>
<feature type="compositionally biased region" description="Polar residues" evidence="6">
    <location>
        <begin position="564"/>
        <end position="579"/>
    </location>
</feature>
<dbReference type="Pfam" id="PF06814">
    <property type="entry name" value="GOST_TM"/>
    <property type="match status" value="1"/>
</dbReference>
<protein>
    <submittedName>
        <fullName evidence="9">Protein GPR107</fullName>
    </submittedName>
</protein>
<feature type="transmembrane region" description="Helical" evidence="7">
    <location>
        <begin position="478"/>
        <end position="500"/>
    </location>
</feature>
<accession>A0A4Y2D6C6</accession>
<feature type="transmembrane region" description="Helical" evidence="7">
    <location>
        <begin position="329"/>
        <end position="352"/>
    </location>
</feature>
<evidence type="ECO:0000256" key="5">
    <source>
        <dbReference type="ARBA" id="ARBA00023136"/>
    </source>
</evidence>
<feature type="domain" description="GOST seven transmembrane" evidence="8">
    <location>
        <begin position="294"/>
        <end position="537"/>
    </location>
</feature>
<dbReference type="InterPro" id="IPR009637">
    <property type="entry name" value="GPR107/GPR108-like"/>
</dbReference>
<evidence type="ECO:0000256" key="7">
    <source>
        <dbReference type="SAM" id="Phobius"/>
    </source>
</evidence>
<dbReference type="InterPro" id="IPR053937">
    <property type="entry name" value="GOST_TM"/>
</dbReference>
<feature type="compositionally biased region" description="Basic and acidic residues" evidence="6">
    <location>
        <begin position="580"/>
        <end position="591"/>
    </location>
</feature>
<sequence length="591" mass="68148">MKEMRFIRFVYILLLIFLQILTVISRSHRLVLNNDVRSYFRISTFGFLAGGKLEVHLQYLTFSPKYNPKLGLTLTKTVSDSITPYMESQQNKCFLADDALTTDGNVQIVSFLLDLKNNELLVNCSALLPFLEIKSNFTDSEKLQTPKEISHQISEVHNMIKQKRSVSENDTIKEQENQEKKPPNPENKSENKVTESPPKDESYVKEKQETNSVVNSPNTCGSFKIPFKSEISGQRRKITDLKFIVNMKNENAVGLYSLYFHNCAKNDQLLLPVNLSIAIIETNGKNYLSAGEMPLPNLYFMMSFIFFISGCVWIGVLRRKKEETFKIHYLMGLLVFLKSLSLLFHGINYHIIAREGSPIEAWAVLYYITHLLKGALLFITIVLIGTGWAFIKHILSDKDKKIFMIVIPLQVLANVAKIIMEESEEGQSQHYTWREIFILVDLICCGAILFPVVWSIRHLQEASQTDGKAAINLEKLKLFRHFYVMIVCYIYFTRIIVYLLKITVPFQYEWLDEVFREAATFTFFVVTGINFQPTVSNPYFRLSQEDDIEMDEVITQTGFTENVSKTVRSRENTSQNEEGTATKRESSHEYD</sequence>
<keyword evidence="3" id="KW-0732">Signal</keyword>
<evidence type="ECO:0000256" key="3">
    <source>
        <dbReference type="ARBA" id="ARBA00022729"/>
    </source>
</evidence>
<dbReference type="AlphaFoldDB" id="A0A4Y2D6C6"/>
<dbReference type="Proteomes" id="UP000499080">
    <property type="component" value="Unassembled WGS sequence"/>
</dbReference>
<feature type="transmembrane region" description="Helical" evidence="7">
    <location>
        <begin position="436"/>
        <end position="457"/>
    </location>
</feature>
<keyword evidence="10" id="KW-1185">Reference proteome</keyword>
<dbReference type="PANTHER" id="PTHR21229:SF2">
    <property type="entry name" value="RE59932P"/>
    <property type="match status" value="1"/>
</dbReference>
<evidence type="ECO:0000259" key="8">
    <source>
        <dbReference type="Pfam" id="PF06814"/>
    </source>
</evidence>
<dbReference type="GO" id="GO:0005794">
    <property type="term" value="C:Golgi apparatus"/>
    <property type="evidence" value="ECO:0007669"/>
    <property type="project" value="TreeGrafter"/>
</dbReference>
<evidence type="ECO:0000256" key="4">
    <source>
        <dbReference type="ARBA" id="ARBA00022989"/>
    </source>
</evidence>
<comment type="caution">
    <text evidence="9">The sequence shown here is derived from an EMBL/GenBank/DDBJ whole genome shotgun (WGS) entry which is preliminary data.</text>
</comment>
<dbReference type="OrthoDB" id="29657at2759"/>
<feature type="transmembrane region" description="Helical" evidence="7">
    <location>
        <begin position="364"/>
        <end position="390"/>
    </location>
</feature>